<dbReference type="InterPro" id="IPR003008">
    <property type="entry name" value="Tubulin_FtsZ_GTPase"/>
</dbReference>
<name>A0A830EJ85_9EURY</name>
<gene>
    <name evidence="2" type="ORF">GCM10008995_03350</name>
</gene>
<organism evidence="2 3">
    <name type="scientific">Halobellus salinus</name>
    <dbReference type="NCBI Taxonomy" id="931585"/>
    <lineage>
        <taxon>Archaea</taxon>
        <taxon>Methanobacteriati</taxon>
        <taxon>Methanobacteriota</taxon>
        <taxon>Stenosarchaea group</taxon>
        <taxon>Halobacteria</taxon>
        <taxon>Halobacteriales</taxon>
        <taxon>Haloferacaceae</taxon>
        <taxon>Halobellus</taxon>
    </lineage>
</organism>
<comment type="caution">
    <text evidence="2">The sequence shown here is derived from an EMBL/GenBank/DDBJ whole genome shotgun (WGS) entry which is preliminary data.</text>
</comment>
<evidence type="ECO:0000259" key="1">
    <source>
        <dbReference type="Pfam" id="PF00091"/>
    </source>
</evidence>
<dbReference type="InterPro" id="IPR036525">
    <property type="entry name" value="Tubulin/FtsZ_GTPase_sf"/>
</dbReference>
<proteinExistence type="predicted"/>
<dbReference type="GO" id="GO:0005525">
    <property type="term" value="F:GTP binding"/>
    <property type="evidence" value="ECO:0007669"/>
    <property type="project" value="InterPro"/>
</dbReference>
<dbReference type="Proteomes" id="UP000653099">
    <property type="component" value="Unassembled WGS sequence"/>
</dbReference>
<dbReference type="EMBL" id="BMOC01000001">
    <property type="protein sequence ID" value="GGI96657.1"/>
    <property type="molecule type" value="Genomic_DNA"/>
</dbReference>
<keyword evidence="3" id="KW-1185">Reference proteome</keyword>
<dbReference type="Gene3D" id="3.40.50.1440">
    <property type="entry name" value="Tubulin/FtsZ, GTPase domain"/>
    <property type="match status" value="1"/>
</dbReference>
<dbReference type="RefSeq" id="WP_188785640.1">
    <property type="nucleotide sequence ID" value="NZ_BMOC01000001.1"/>
</dbReference>
<protein>
    <recommendedName>
        <fullName evidence="1">Tubulin/FtsZ GTPase domain-containing protein</fullName>
    </recommendedName>
</protein>
<feature type="domain" description="Tubulin/FtsZ GTPase" evidence="1">
    <location>
        <begin position="4"/>
        <end position="206"/>
    </location>
</feature>
<accession>A0A830EJ85</accession>
<reference evidence="2" key="1">
    <citation type="journal article" date="2014" name="Int. J. Syst. Evol. Microbiol.">
        <title>Complete genome sequence of Corynebacterium casei LMG S-19264T (=DSM 44701T), isolated from a smear-ripened cheese.</title>
        <authorList>
            <consortium name="US DOE Joint Genome Institute (JGI-PGF)"/>
            <person name="Walter F."/>
            <person name="Albersmeier A."/>
            <person name="Kalinowski J."/>
            <person name="Ruckert C."/>
        </authorList>
    </citation>
    <scope>NUCLEOTIDE SEQUENCE</scope>
    <source>
        <strain evidence="2">JCM 14359</strain>
    </source>
</reference>
<dbReference type="SUPFAM" id="SSF52490">
    <property type="entry name" value="Tubulin nucleotide-binding domain-like"/>
    <property type="match status" value="1"/>
</dbReference>
<evidence type="ECO:0000313" key="2">
    <source>
        <dbReference type="EMBL" id="GGI96657.1"/>
    </source>
</evidence>
<dbReference type="AlphaFoldDB" id="A0A830EJ85"/>
<evidence type="ECO:0000313" key="3">
    <source>
        <dbReference type="Proteomes" id="UP000653099"/>
    </source>
</evidence>
<dbReference type="OrthoDB" id="176823at2157"/>
<sequence length="394" mass="43401">MQYLFVGAGQAGTQIVDQIFAHDNIDLRAEALAFNSTIQDLERLDNIPQDRWYGVSESDGLVSGTVRGFEERVTGGFGQTPTKADRVMRRNEGEVHRVLDEVYEGLEADPSTLQYAFVFLGFGGGTGCGIAPHLAREIRSYASSEMDIVSVGVLPNTKLVNQGAQMDNDEDNPVEKQIQQCENTVFGLDNLEQEVESIMLVDNQRLALDVAESNEYSDYNRYVADAFLDIVLGAERERTDDALDVQMMDVDLQDLIRYIDGDGFRAGYATLGRGVRQTESLLGYLLPGPFGRQPIQETGLIADSIDKQTIDEFSPSDATSAVAVAQAPGWCWDDKEVSVGSVESELGYYCKNVNAGWAVTKRNLASVTTAFGFDREDIDRIAQIERIAEREGTA</sequence>
<dbReference type="Pfam" id="PF00091">
    <property type="entry name" value="Tubulin"/>
    <property type="match status" value="1"/>
</dbReference>
<reference evidence="2" key="2">
    <citation type="submission" date="2020-09" db="EMBL/GenBank/DDBJ databases">
        <authorList>
            <person name="Sun Q."/>
            <person name="Ohkuma M."/>
        </authorList>
    </citation>
    <scope>NUCLEOTIDE SEQUENCE</scope>
    <source>
        <strain evidence="2">JCM 14359</strain>
    </source>
</reference>